<dbReference type="RefSeq" id="WP_346081315.1">
    <property type="nucleotide sequence ID" value="NZ_BAAATL010000001.1"/>
</dbReference>
<comment type="caution">
    <text evidence="6">The sequence shown here is derived from an EMBL/GenBank/DDBJ whole genome shotgun (WGS) entry which is preliminary data.</text>
</comment>
<dbReference type="Pfam" id="PF00440">
    <property type="entry name" value="TetR_N"/>
    <property type="match status" value="1"/>
</dbReference>
<evidence type="ECO:0000256" key="4">
    <source>
        <dbReference type="PROSITE-ProRule" id="PRU00335"/>
    </source>
</evidence>
<dbReference type="InterPro" id="IPR050109">
    <property type="entry name" value="HTH-type_TetR-like_transc_reg"/>
</dbReference>
<dbReference type="SUPFAM" id="SSF46689">
    <property type="entry name" value="Homeodomain-like"/>
    <property type="match status" value="1"/>
</dbReference>
<keyword evidence="7" id="KW-1185">Reference proteome</keyword>
<evidence type="ECO:0000259" key="5">
    <source>
        <dbReference type="PROSITE" id="PS50977"/>
    </source>
</evidence>
<keyword evidence="3" id="KW-0804">Transcription</keyword>
<protein>
    <submittedName>
        <fullName evidence="6">TetR/AcrR family transcriptional regulator</fullName>
    </submittedName>
</protein>
<accession>A0ABP5XVS7</accession>
<proteinExistence type="predicted"/>
<organism evidence="6 7">
    <name type="scientific">Streptomyces graminearus</name>
    <dbReference type="NCBI Taxonomy" id="284030"/>
    <lineage>
        <taxon>Bacteria</taxon>
        <taxon>Bacillati</taxon>
        <taxon>Actinomycetota</taxon>
        <taxon>Actinomycetes</taxon>
        <taxon>Kitasatosporales</taxon>
        <taxon>Streptomycetaceae</taxon>
        <taxon>Streptomyces</taxon>
    </lineage>
</organism>
<evidence type="ECO:0000256" key="3">
    <source>
        <dbReference type="ARBA" id="ARBA00023163"/>
    </source>
</evidence>
<dbReference type="PANTHER" id="PTHR30055:SF238">
    <property type="entry name" value="MYCOFACTOCIN BIOSYNTHESIS TRANSCRIPTIONAL REGULATOR MFTR-RELATED"/>
    <property type="match status" value="1"/>
</dbReference>
<feature type="domain" description="HTH tetR-type" evidence="5">
    <location>
        <begin position="6"/>
        <end position="66"/>
    </location>
</feature>
<gene>
    <name evidence="6" type="ORF">GCM10010422_04920</name>
</gene>
<evidence type="ECO:0000256" key="2">
    <source>
        <dbReference type="ARBA" id="ARBA00023125"/>
    </source>
</evidence>
<dbReference type="PRINTS" id="PR00455">
    <property type="entry name" value="HTHTETR"/>
</dbReference>
<evidence type="ECO:0000256" key="1">
    <source>
        <dbReference type="ARBA" id="ARBA00023015"/>
    </source>
</evidence>
<dbReference type="EMBL" id="BAAATL010000001">
    <property type="protein sequence ID" value="GAA2466826.1"/>
    <property type="molecule type" value="Genomic_DNA"/>
</dbReference>
<keyword evidence="1" id="KW-0805">Transcription regulation</keyword>
<dbReference type="PANTHER" id="PTHR30055">
    <property type="entry name" value="HTH-TYPE TRANSCRIPTIONAL REGULATOR RUTR"/>
    <property type="match status" value="1"/>
</dbReference>
<sequence>MGRWEPNTRERLAKAALDLYGERGFEQTTVAEIAKSAGLTERTFFRHYADKREVLFSGAIELEQLFTRAVAGAPPSAAPIDAMAAGLDAICAVFEERRDFARKRQAVISATAELRERELIKLASLAAALTDTLRGRGVPPSVASLTAETGVAVFKVAFERWIVADETRPLARLARESLDELRAVALGGNAPMSEV</sequence>
<dbReference type="InterPro" id="IPR001647">
    <property type="entry name" value="HTH_TetR"/>
</dbReference>
<dbReference type="Proteomes" id="UP001501721">
    <property type="component" value="Unassembled WGS sequence"/>
</dbReference>
<dbReference type="InterPro" id="IPR009057">
    <property type="entry name" value="Homeodomain-like_sf"/>
</dbReference>
<reference evidence="7" key="1">
    <citation type="journal article" date="2019" name="Int. J. Syst. Evol. Microbiol.">
        <title>The Global Catalogue of Microorganisms (GCM) 10K type strain sequencing project: providing services to taxonomists for standard genome sequencing and annotation.</title>
        <authorList>
            <consortium name="The Broad Institute Genomics Platform"/>
            <consortium name="The Broad Institute Genome Sequencing Center for Infectious Disease"/>
            <person name="Wu L."/>
            <person name="Ma J."/>
        </authorList>
    </citation>
    <scope>NUCLEOTIDE SEQUENCE [LARGE SCALE GENOMIC DNA]</scope>
    <source>
        <strain evidence="7">JCM 6923</strain>
    </source>
</reference>
<evidence type="ECO:0000313" key="6">
    <source>
        <dbReference type="EMBL" id="GAA2466826.1"/>
    </source>
</evidence>
<keyword evidence="2 4" id="KW-0238">DNA-binding</keyword>
<dbReference type="PROSITE" id="PS50977">
    <property type="entry name" value="HTH_TETR_2"/>
    <property type="match status" value="1"/>
</dbReference>
<name>A0ABP5XVS7_9ACTN</name>
<evidence type="ECO:0000313" key="7">
    <source>
        <dbReference type="Proteomes" id="UP001501721"/>
    </source>
</evidence>
<feature type="DNA-binding region" description="H-T-H motif" evidence="4">
    <location>
        <begin position="29"/>
        <end position="48"/>
    </location>
</feature>
<dbReference type="Gene3D" id="1.10.357.10">
    <property type="entry name" value="Tetracycline Repressor, domain 2"/>
    <property type="match status" value="1"/>
</dbReference>